<reference evidence="2" key="1">
    <citation type="journal article" date="2014" name="Int. J. Syst. Evol. Microbiol.">
        <title>Complete genome sequence of Corynebacterium casei LMG S-19264T (=DSM 44701T), isolated from a smear-ripened cheese.</title>
        <authorList>
            <consortium name="US DOE Joint Genome Institute (JGI-PGF)"/>
            <person name="Walter F."/>
            <person name="Albersmeier A."/>
            <person name="Kalinowski J."/>
            <person name="Ruckert C."/>
        </authorList>
    </citation>
    <scope>NUCLEOTIDE SEQUENCE</scope>
    <source>
        <strain evidence="2">KCTC 12113</strain>
    </source>
</reference>
<dbReference type="InterPro" id="IPR052344">
    <property type="entry name" value="Transposase-related"/>
</dbReference>
<protein>
    <recommendedName>
        <fullName evidence="1">Transposase IS66 central domain-containing protein</fullName>
    </recommendedName>
</protein>
<comment type="caution">
    <text evidence="2">The sequence shown here is derived from an EMBL/GenBank/DDBJ whole genome shotgun (WGS) entry which is preliminary data.</text>
</comment>
<feature type="domain" description="Transposase IS66 central" evidence="1">
    <location>
        <begin position="1"/>
        <end position="90"/>
    </location>
</feature>
<accession>A0A918IWX6</accession>
<name>A0A918IWX6_9FLAO</name>
<dbReference type="InterPro" id="IPR004291">
    <property type="entry name" value="Transposase_IS66_central"/>
</dbReference>
<dbReference type="Proteomes" id="UP000634668">
    <property type="component" value="Unassembled WGS sequence"/>
</dbReference>
<dbReference type="Pfam" id="PF03050">
    <property type="entry name" value="DDE_Tnp_IS66"/>
    <property type="match status" value="1"/>
</dbReference>
<dbReference type="AlphaFoldDB" id="A0A918IWX6"/>
<reference evidence="2" key="2">
    <citation type="submission" date="2020-09" db="EMBL/GenBank/DDBJ databases">
        <authorList>
            <person name="Sun Q."/>
            <person name="Kim S."/>
        </authorList>
    </citation>
    <scope>NUCLEOTIDE SEQUENCE</scope>
    <source>
        <strain evidence="2">KCTC 12113</strain>
    </source>
</reference>
<keyword evidence="3" id="KW-1185">Reference proteome</keyword>
<dbReference type="EMBL" id="BMWP01000013">
    <property type="protein sequence ID" value="GGW36637.1"/>
    <property type="molecule type" value="Genomic_DNA"/>
</dbReference>
<sequence>MTFIQKLYAVETDARERKLTPRERMALRLKESLPVIDEFGRWMFDHVKHQIIPPKSPIGDAFRYTMDRWDQLSAYLYDRILEIDNNPVENITPINHKDIWDFYQQNY</sequence>
<proteinExistence type="predicted"/>
<dbReference type="PANTHER" id="PTHR33678:SF1">
    <property type="entry name" value="BLL1576 PROTEIN"/>
    <property type="match status" value="1"/>
</dbReference>
<dbReference type="PANTHER" id="PTHR33678">
    <property type="entry name" value="BLL1576 PROTEIN"/>
    <property type="match status" value="1"/>
</dbReference>
<organism evidence="2 3">
    <name type="scientific">Arenibacter certesii</name>
    <dbReference type="NCBI Taxonomy" id="228955"/>
    <lineage>
        <taxon>Bacteria</taxon>
        <taxon>Pseudomonadati</taxon>
        <taxon>Bacteroidota</taxon>
        <taxon>Flavobacteriia</taxon>
        <taxon>Flavobacteriales</taxon>
        <taxon>Flavobacteriaceae</taxon>
        <taxon>Arenibacter</taxon>
    </lineage>
</organism>
<evidence type="ECO:0000313" key="2">
    <source>
        <dbReference type="EMBL" id="GGW36637.1"/>
    </source>
</evidence>
<gene>
    <name evidence="2" type="ORF">GCM10007383_22010</name>
</gene>
<evidence type="ECO:0000259" key="1">
    <source>
        <dbReference type="Pfam" id="PF03050"/>
    </source>
</evidence>
<evidence type="ECO:0000313" key="3">
    <source>
        <dbReference type="Proteomes" id="UP000634668"/>
    </source>
</evidence>